<comment type="caution">
    <text evidence="4">The sequence shown here is derived from an EMBL/GenBank/DDBJ whole genome shotgun (WGS) entry which is preliminary data.</text>
</comment>
<proteinExistence type="predicted"/>
<keyword evidence="5" id="KW-1185">Reference proteome</keyword>
<dbReference type="PROSITE" id="PS50888">
    <property type="entry name" value="BHLH"/>
    <property type="match status" value="1"/>
</dbReference>
<dbReference type="EMBL" id="JASAOK010000044">
    <property type="protein sequence ID" value="KAK6212864.1"/>
    <property type="molecule type" value="Genomic_DNA"/>
</dbReference>
<evidence type="ECO:0000313" key="4">
    <source>
        <dbReference type="EMBL" id="KAK6212864.1"/>
    </source>
</evidence>
<feature type="transmembrane region" description="Helical" evidence="2">
    <location>
        <begin position="429"/>
        <end position="452"/>
    </location>
</feature>
<accession>A0AAV9T3P8</accession>
<dbReference type="PANTHER" id="PTHR46266:SF4">
    <property type="entry name" value="TRANSCRIPTION FACTOR TT8"/>
    <property type="match status" value="1"/>
</dbReference>
<dbReference type="Pfam" id="PF00010">
    <property type="entry name" value="HLH"/>
    <property type="match status" value="1"/>
</dbReference>
<dbReference type="PANTHER" id="PTHR46266">
    <property type="entry name" value="TRANSCRIPTION FACTOR TT8"/>
    <property type="match status" value="1"/>
</dbReference>
<keyword evidence="2" id="KW-0472">Membrane</keyword>
<keyword evidence="2" id="KW-0812">Transmembrane</keyword>
<feature type="compositionally biased region" description="Low complexity" evidence="1">
    <location>
        <begin position="126"/>
        <end position="139"/>
    </location>
</feature>
<feature type="region of interest" description="Disordered" evidence="1">
    <location>
        <begin position="1"/>
        <end position="153"/>
    </location>
</feature>
<feature type="compositionally biased region" description="Pro residues" evidence="1">
    <location>
        <begin position="1"/>
        <end position="10"/>
    </location>
</feature>
<reference evidence="4 5" key="1">
    <citation type="submission" date="2023-04" db="EMBL/GenBank/DDBJ databases">
        <title>Colletotrichum tabacum stain YC1 causing leaf anthracnose on Nicotiana tabacum(L.) cv.</title>
        <authorList>
            <person name="Ji Z."/>
            <person name="Wang M."/>
            <person name="Zhang J."/>
            <person name="Wang N."/>
            <person name="Zhou Z."/>
        </authorList>
    </citation>
    <scope>NUCLEOTIDE SEQUENCE [LARGE SCALE GENOMIC DNA]</scope>
    <source>
        <strain evidence="4 5">YC1</strain>
    </source>
</reference>
<feature type="compositionally biased region" description="Low complexity" evidence="1">
    <location>
        <begin position="109"/>
        <end position="120"/>
    </location>
</feature>
<dbReference type="SUPFAM" id="SSF47459">
    <property type="entry name" value="HLH, helix-loop-helix DNA-binding domain"/>
    <property type="match status" value="1"/>
</dbReference>
<feature type="region of interest" description="Disordered" evidence="1">
    <location>
        <begin position="216"/>
        <end position="306"/>
    </location>
</feature>
<evidence type="ECO:0000259" key="3">
    <source>
        <dbReference type="PROSITE" id="PS50888"/>
    </source>
</evidence>
<dbReference type="GO" id="GO:0046983">
    <property type="term" value="F:protein dimerization activity"/>
    <property type="evidence" value="ECO:0007669"/>
    <property type="project" value="InterPro"/>
</dbReference>
<feature type="compositionally biased region" description="Low complexity" evidence="1">
    <location>
        <begin position="272"/>
        <end position="288"/>
    </location>
</feature>
<dbReference type="AlphaFoldDB" id="A0AAV9T3P8"/>
<evidence type="ECO:0000256" key="2">
    <source>
        <dbReference type="SAM" id="Phobius"/>
    </source>
</evidence>
<dbReference type="Proteomes" id="UP001327957">
    <property type="component" value="Unassembled WGS sequence"/>
</dbReference>
<evidence type="ECO:0000313" key="5">
    <source>
        <dbReference type="Proteomes" id="UP001327957"/>
    </source>
</evidence>
<protein>
    <submittedName>
        <fullName evidence="4">Helix-loop-helix DNA-binding domain-containing protein</fullName>
    </submittedName>
</protein>
<keyword evidence="2" id="KW-1133">Transmembrane helix</keyword>
<dbReference type="InterPro" id="IPR036638">
    <property type="entry name" value="HLH_DNA-bd_sf"/>
</dbReference>
<organism evidence="4 5">
    <name type="scientific">Colletotrichum tabaci</name>
    <dbReference type="NCBI Taxonomy" id="1209068"/>
    <lineage>
        <taxon>Eukaryota</taxon>
        <taxon>Fungi</taxon>
        <taxon>Dikarya</taxon>
        <taxon>Ascomycota</taxon>
        <taxon>Pezizomycotina</taxon>
        <taxon>Sordariomycetes</taxon>
        <taxon>Hypocreomycetidae</taxon>
        <taxon>Glomerellales</taxon>
        <taxon>Glomerellaceae</taxon>
        <taxon>Colletotrichum</taxon>
        <taxon>Colletotrichum destructivum species complex</taxon>
    </lineage>
</organism>
<evidence type="ECO:0000256" key="1">
    <source>
        <dbReference type="SAM" id="MobiDB-lite"/>
    </source>
</evidence>
<dbReference type="InterPro" id="IPR011598">
    <property type="entry name" value="bHLH_dom"/>
</dbReference>
<dbReference type="SMART" id="SM00353">
    <property type="entry name" value="HLH"/>
    <property type="match status" value="1"/>
</dbReference>
<sequence>MPRPTLPPTPASSTDIKGQDGSKNFNSLQLSFELPPPALVQDASRISPKDMRTSPYPVQPSETVKSRRRSSAAQKAASNESFALPPPPTRSRKIIQMKPRTTQEEPEEAPATASGAKSGTAGLGKAGAAPAGASAPAAQGKKKQPSATSVAGRKIARKTAHSLIERRRRSKMNEEFAVLKGMIPACTGEMHKLAILQASIEYVRYLEDCVAKLKAQREASEARSPTESGLQTPSGRSEAWGSIPQFVPRFQEDPDDDVEMTGSEAPSPTFPPVQQQQQPSVSPALLPQDTNSRHRHDSYSSVSTDHARHYSYSTSTTASPAFGPQTYAGYGHGGGLGSALTSPALAPLRDLDQEATAALLMLNSDRRGTVGDTSTGANGGAAESVERKFSKRGSMEVRSKWRGDVDVEEVLHMSPGKFSFRQRWIDREVILSLTVAVGVCIAVGGFAAWVAASRWLGRFLVVGDHLQGLGLSGWEFKGAWNPYYRGNMLTALAVSGRPPFEGNLRMVISQVFQPSDWTVMEVSVVKPNGPPVRAVLKMFDRRFSPCVQGLRLRRGTGEWTPEFEEEFVDYVHRGAAKEYLWGSDDESEVEHAPRKLNKLEEEVDRQAECDAICNERVSRLQSRMGAEKGIRLPKTYCTVRMAVREDFDNRLLEVTGILMEYVPGFSCDLTE</sequence>
<gene>
    <name evidence="4" type="ORF">QIS74_08866</name>
</gene>
<name>A0AAV9T3P8_9PEZI</name>
<feature type="compositionally biased region" description="Polar residues" evidence="1">
    <location>
        <begin position="11"/>
        <end position="30"/>
    </location>
</feature>
<dbReference type="GO" id="GO:0003677">
    <property type="term" value="F:DNA binding"/>
    <property type="evidence" value="ECO:0007669"/>
    <property type="project" value="UniProtKB-KW"/>
</dbReference>
<feature type="domain" description="BHLH" evidence="3">
    <location>
        <begin position="156"/>
        <end position="206"/>
    </location>
</feature>
<dbReference type="Gene3D" id="4.10.280.10">
    <property type="entry name" value="Helix-loop-helix DNA-binding domain"/>
    <property type="match status" value="1"/>
</dbReference>
<feature type="compositionally biased region" description="Polar residues" evidence="1">
    <location>
        <begin position="223"/>
        <end position="235"/>
    </location>
</feature>
<keyword evidence="4" id="KW-0238">DNA-binding</keyword>